<evidence type="ECO:0000313" key="3">
    <source>
        <dbReference type="Proteomes" id="UP000282002"/>
    </source>
</evidence>
<dbReference type="Gene3D" id="1.10.10.10">
    <property type="entry name" value="Winged helix-like DNA-binding domain superfamily/Winged helix DNA-binding domain"/>
    <property type="match status" value="1"/>
</dbReference>
<dbReference type="InterPro" id="IPR013324">
    <property type="entry name" value="RNA_pol_sigma_r3/r4-like"/>
</dbReference>
<dbReference type="Proteomes" id="UP000282002">
    <property type="component" value="Chromosome"/>
</dbReference>
<feature type="region of interest" description="Disordered" evidence="1">
    <location>
        <begin position="233"/>
        <end position="253"/>
    </location>
</feature>
<dbReference type="OrthoDB" id="7334872at2"/>
<dbReference type="InterPro" id="IPR036388">
    <property type="entry name" value="WH-like_DNA-bd_sf"/>
</dbReference>
<keyword evidence="3" id="KW-1185">Reference proteome</keyword>
<evidence type="ECO:0008006" key="4">
    <source>
        <dbReference type="Google" id="ProtNLM"/>
    </source>
</evidence>
<gene>
    <name evidence="2" type="ORF">EI545_02315</name>
</gene>
<dbReference type="EMBL" id="CP034328">
    <property type="protein sequence ID" value="AZL57778.1"/>
    <property type="molecule type" value="Genomic_DNA"/>
</dbReference>
<dbReference type="AlphaFoldDB" id="A0A3S8U2J4"/>
<dbReference type="SUPFAM" id="SSF88659">
    <property type="entry name" value="Sigma3 and sigma4 domains of RNA polymerase sigma factors"/>
    <property type="match status" value="1"/>
</dbReference>
<sequence length="253" mass="27343">MRASWSALHASFTRVLNRTSSETEYKVMGLAHSELAAFPTIASLMEHQRESTADPTSRFGVIRALVAAAQSDQSHRSTAQVMVIVALWPGLDAVFWRLARGFPSAHHDLAAEMIGRLGEAILTVNLEKVTAVAGTLLRNLERDIRRALIEDRVHAEASRPIDEPAIASAVAEAIADKAGDAPDLADHLVGISRKDALLLTRVFLLGETHEEAGRALGLGSSASRKRVQRAVQKLRSRQKKPPALSHLGPPVGL</sequence>
<organism evidence="2 3">
    <name type="scientific">Tabrizicola piscis</name>
    <dbReference type="NCBI Taxonomy" id="2494374"/>
    <lineage>
        <taxon>Bacteria</taxon>
        <taxon>Pseudomonadati</taxon>
        <taxon>Pseudomonadota</taxon>
        <taxon>Alphaproteobacteria</taxon>
        <taxon>Rhodobacterales</taxon>
        <taxon>Paracoccaceae</taxon>
        <taxon>Tabrizicola</taxon>
    </lineage>
</organism>
<accession>A0A3S8U2J4</accession>
<protein>
    <recommendedName>
        <fullName evidence="4">Sigma-70 family RNA polymerase sigma factor</fullName>
    </recommendedName>
</protein>
<evidence type="ECO:0000256" key="1">
    <source>
        <dbReference type="SAM" id="MobiDB-lite"/>
    </source>
</evidence>
<name>A0A3S8U2J4_9RHOB</name>
<reference evidence="2 3" key="1">
    <citation type="submission" date="2018-12" db="EMBL/GenBank/DDBJ databases">
        <title>Complete genome sequencing of Tabrizicola sp. K13M18.</title>
        <authorList>
            <person name="Bae J.-W."/>
        </authorList>
    </citation>
    <scope>NUCLEOTIDE SEQUENCE [LARGE SCALE GENOMIC DNA]</scope>
    <source>
        <strain evidence="2 3">K13M18</strain>
    </source>
</reference>
<dbReference type="RefSeq" id="WP_125323979.1">
    <property type="nucleotide sequence ID" value="NZ_CP034328.1"/>
</dbReference>
<proteinExistence type="predicted"/>
<dbReference type="KEGG" id="taw:EI545_02315"/>
<evidence type="ECO:0000313" key="2">
    <source>
        <dbReference type="EMBL" id="AZL57778.1"/>
    </source>
</evidence>